<dbReference type="PANTHER" id="PTHR24198">
    <property type="entry name" value="ANKYRIN REPEAT AND PROTEIN KINASE DOMAIN-CONTAINING PROTEIN"/>
    <property type="match status" value="1"/>
</dbReference>
<evidence type="ECO:0000256" key="4">
    <source>
        <dbReference type="SAM" id="MobiDB-lite"/>
    </source>
</evidence>
<feature type="region of interest" description="Disordered" evidence="4">
    <location>
        <begin position="74"/>
        <end position="99"/>
    </location>
</feature>
<dbReference type="EMBL" id="CAOQHR010000004">
    <property type="protein sequence ID" value="CAI6333870.1"/>
    <property type="molecule type" value="Genomic_DNA"/>
</dbReference>
<dbReference type="SMART" id="SM00248">
    <property type="entry name" value="ANK"/>
    <property type="match status" value="13"/>
</dbReference>
<keyword evidence="1" id="KW-0677">Repeat</keyword>
<dbReference type="Pfam" id="PF00023">
    <property type="entry name" value="Ank"/>
    <property type="match status" value="1"/>
</dbReference>
<dbReference type="PRINTS" id="PR01415">
    <property type="entry name" value="ANKYRIN"/>
</dbReference>
<reference evidence="5" key="1">
    <citation type="submission" date="2023-01" db="EMBL/GenBank/DDBJ databases">
        <authorList>
            <person name="Van Ghelder C."/>
            <person name="Rancurel C."/>
        </authorList>
    </citation>
    <scope>NUCLEOTIDE SEQUENCE</scope>
    <source>
        <strain evidence="5">CNCM I-4278</strain>
    </source>
</reference>
<feature type="repeat" description="ANK" evidence="3">
    <location>
        <begin position="485"/>
        <end position="517"/>
    </location>
</feature>
<evidence type="ECO:0000313" key="6">
    <source>
        <dbReference type="Proteomes" id="UP001152607"/>
    </source>
</evidence>
<evidence type="ECO:0000256" key="3">
    <source>
        <dbReference type="PROSITE-ProRule" id="PRU00023"/>
    </source>
</evidence>
<dbReference type="Gene3D" id="1.25.40.20">
    <property type="entry name" value="Ankyrin repeat-containing domain"/>
    <property type="match status" value="4"/>
</dbReference>
<protein>
    <recommendedName>
        <fullName evidence="7">Ankyrin repeat protein</fullName>
    </recommendedName>
</protein>
<dbReference type="InterPro" id="IPR002110">
    <property type="entry name" value="Ankyrin_rpt"/>
</dbReference>
<feature type="repeat" description="ANK" evidence="3">
    <location>
        <begin position="688"/>
        <end position="720"/>
    </location>
</feature>
<dbReference type="PROSITE" id="PS50088">
    <property type="entry name" value="ANK_REPEAT"/>
    <property type="match status" value="7"/>
</dbReference>
<dbReference type="Pfam" id="PF12796">
    <property type="entry name" value="Ank_2"/>
    <property type="match status" value="4"/>
</dbReference>
<comment type="caution">
    <text evidence="5">The sequence shown here is derived from an EMBL/GenBank/DDBJ whole genome shotgun (WGS) entry which is preliminary data.</text>
</comment>
<feature type="repeat" description="ANK" evidence="3">
    <location>
        <begin position="552"/>
        <end position="584"/>
    </location>
</feature>
<dbReference type="PANTHER" id="PTHR24198:SF165">
    <property type="entry name" value="ANKYRIN REPEAT-CONTAINING PROTEIN-RELATED"/>
    <property type="match status" value="1"/>
</dbReference>
<evidence type="ECO:0000313" key="5">
    <source>
        <dbReference type="EMBL" id="CAI6333870.1"/>
    </source>
</evidence>
<feature type="repeat" description="ANK" evidence="3">
    <location>
        <begin position="721"/>
        <end position="747"/>
    </location>
</feature>
<gene>
    <name evidence="5" type="ORF">PDIGIT_LOCUS6922</name>
</gene>
<dbReference type="InterPro" id="IPR036770">
    <property type="entry name" value="Ankyrin_rpt-contain_sf"/>
</dbReference>
<dbReference type="Proteomes" id="UP001152607">
    <property type="component" value="Unassembled WGS sequence"/>
</dbReference>
<accession>A0A9W4UDF0</accession>
<dbReference type="OrthoDB" id="539213at2759"/>
<sequence length="779" mass="84826">MDPLTALGVGANVIQVVDCSIKIISQTHQIYKAADGMADDLRDVEKLATDLSNHNALLLADLRRIDPEQHSSSVLLQYGGGSSSNSNSSNNATTTLVPQATPPTRSIQLENANANDQALADLCQDCNCIANTLLFKLEKVRYKPGLTSRKNEWKAAGKAIRSAWEQKEIEAIHSRLRQYRAQLDSRQLLSVRELITRSAQQQDGRLEVLDGQTRKIIAGLMQSRDEATADASVLKMTLSKLSQLVIAENEKTRNLFPIIRHASPLDIVVAQPYDDDPTVSISRANSPVPTMSISEAAVSGNIEQLRKLLKNPRQHIDPVDEELSALQLACLNQQWKAAKWLAQRGADPNREDEKGMTPLHFAVKSGDAAFVRLLLEKGANREYMNDDGRKPFFYADRNNFLLNWIRRFGHNVDAMDPVTGFTALIEAAKKGDVSSAETMIDQEANVDVQCAKKNTALHYACELGNLDIITYLVGKGCALDLQNDTKCTPLLVAVRKGHNSAVKILISAGANLDTSGTDDDLNPLLAAIEAKNPEIAHDLITHGANLATRDTHGHPPITRAAQARLETTVHTLLTHGADINAQNTSTLAPLISEAAAANLPDLIDYLVAHGATLTTPDHHHNLPLQVASMNNRPLCVARLLAHGADPNTQNCFGYGSLHECADRNFADITELLLAKDADTELRVTVENGHYTPLQFASMHGHEACVRVLLAHGANLNAGNRDGWTPLAESCYHGRVAVVELLLKAGADETITCASGITPLQRAIADGRTECVELIQKYRG</sequence>
<proteinExistence type="predicted"/>
<organism evidence="5 6">
    <name type="scientific">Periconia digitata</name>
    <dbReference type="NCBI Taxonomy" id="1303443"/>
    <lineage>
        <taxon>Eukaryota</taxon>
        <taxon>Fungi</taxon>
        <taxon>Dikarya</taxon>
        <taxon>Ascomycota</taxon>
        <taxon>Pezizomycotina</taxon>
        <taxon>Dothideomycetes</taxon>
        <taxon>Pleosporomycetidae</taxon>
        <taxon>Pleosporales</taxon>
        <taxon>Massarineae</taxon>
        <taxon>Periconiaceae</taxon>
        <taxon>Periconia</taxon>
    </lineage>
</organism>
<feature type="repeat" description="ANK" evidence="3">
    <location>
        <begin position="519"/>
        <end position="551"/>
    </location>
</feature>
<evidence type="ECO:0000256" key="2">
    <source>
        <dbReference type="ARBA" id="ARBA00023043"/>
    </source>
</evidence>
<feature type="repeat" description="ANK" evidence="3">
    <location>
        <begin position="452"/>
        <end position="484"/>
    </location>
</feature>
<name>A0A9W4UDF0_9PLEO</name>
<keyword evidence="2 3" id="KW-0040">ANK repeat</keyword>
<evidence type="ECO:0008006" key="7">
    <source>
        <dbReference type="Google" id="ProtNLM"/>
    </source>
</evidence>
<dbReference type="AlphaFoldDB" id="A0A9W4UDF0"/>
<keyword evidence="6" id="KW-1185">Reference proteome</keyword>
<dbReference type="PROSITE" id="PS50297">
    <property type="entry name" value="ANK_REP_REGION"/>
    <property type="match status" value="6"/>
</dbReference>
<dbReference type="SUPFAM" id="SSF48403">
    <property type="entry name" value="Ankyrin repeat"/>
    <property type="match status" value="2"/>
</dbReference>
<evidence type="ECO:0000256" key="1">
    <source>
        <dbReference type="ARBA" id="ARBA00022737"/>
    </source>
</evidence>
<feature type="repeat" description="ANK" evidence="3">
    <location>
        <begin position="354"/>
        <end position="386"/>
    </location>
</feature>